<dbReference type="RefSeq" id="WP_006747109.1">
    <property type="nucleotide sequence ID" value="NZ_CP007029.1"/>
</dbReference>
<feature type="signal peptide" evidence="1">
    <location>
        <begin position="1"/>
        <end position="22"/>
    </location>
</feature>
<protein>
    <submittedName>
        <fullName evidence="2">Pilus assembly protein PilP</fullName>
    </submittedName>
</protein>
<dbReference type="OrthoDB" id="5296580at2"/>
<dbReference type="AlphaFoldDB" id="W0DL80"/>
<keyword evidence="3" id="KW-1185">Reference proteome</keyword>
<dbReference type="KEGG" id="tti:THITH_14880"/>
<gene>
    <name evidence="2" type="ORF">THITH_14880</name>
</gene>
<dbReference type="STRING" id="713585.THITH_14880"/>
<dbReference type="EMBL" id="CP007029">
    <property type="protein sequence ID" value="AHE99349.1"/>
    <property type="molecule type" value="Genomic_DNA"/>
</dbReference>
<proteinExistence type="predicted"/>
<dbReference type="Gene3D" id="2.30.30.830">
    <property type="match status" value="1"/>
</dbReference>
<sequence length="178" mass="19629">MRVAAPAWPLLLAIALALPALSGCQRDMSDLQEYIAKINARPGGDIEPIPTIEPHEPYLYPGHARSPFDSSVIARPLPPPPTGVPGEVDIDFDRPREPLEAFPLDSLRMVGSMEQEGVRYALVRTPDRTILTVQPGNYMGQNFGRVVDITTREIRLIEVVPDAFGGYVERENNVSLSE</sequence>
<dbReference type="PROSITE" id="PS51257">
    <property type="entry name" value="PROKAR_LIPOPROTEIN"/>
    <property type="match status" value="1"/>
</dbReference>
<dbReference type="Proteomes" id="UP000005289">
    <property type="component" value="Chromosome"/>
</dbReference>
<dbReference type="InterPro" id="IPR007446">
    <property type="entry name" value="PilP"/>
</dbReference>
<feature type="chain" id="PRO_5004787681" evidence="1">
    <location>
        <begin position="23"/>
        <end position="178"/>
    </location>
</feature>
<accession>W0DL80</accession>
<name>W0DL80_9GAMM</name>
<dbReference type="HOGENOM" id="CLU_109321_1_0_6"/>
<organism evidence="2 3">
    <name type="scientific">Thioalkalivibrio paradoxus ARh 1</name>
    <dbReference type="NCBI Taxonomy" id="713585"/>
    <lineage>
        <taxon>Bacteria</taxon>
        <taxon>Pseudomonadati</taxon>
        <taxon>Pseudomonadota</taxon>
        <taxon>Gammaproteobacteria</taxon>
        <taxon>Chromatiales</taxon>
        <taxon>Ectothiorhodospiraceae</taxon>
        <taxon>Thioalkalivibrio</taxon>
    </lineage>
</organism>
<evidence type="ECO:0000256" key="1">
    <source>
        <dbReference type="SAM" id="SignalP"/>
    </source>
</evidence>
<dbReference type="Pfam" id="PF04351">
    <property type="entry name" value="PilP"/>
    <property type="match status" value="1"/>
</dbReference>
<reference evidence="2 3" key="1">
    <citation type="submission" date="2013-12" db="EMBL/GenBank/DDBJ databases">
        <authorList>
            <consortium name="DOE Joint Genome Institute"/>
            <person name="Muyzer G."/>
            <person name="Huntemann M."/>
            <person name="Han J."/>
            <person name="Chen A."/>
            <person name="Kyrpides N."/>
            <person name="Mavromatis K."/>
            <person name="Markowitz V."/>
            <person name="Palaniappan K."/>
            <person name="Ivanova N."/>
            <person name="Schaumberg A."/>
            <person name="Pati A."/>
            <person name="Liolios K."/>
            <person name="Nordberg H.P."/>
            <person name="Cantor M.N."/>
            <person name="Hua S.X."/>
            <person name="Woyke T."/>
        </authorList>
    </citation>
    <scope>NUCLEOTIDE SEQUENCE [LARGE SCALE GENOMIC DNA]</scope>
    <source>
        <strain evidence="2 3">ARh 1</strain>
    </source>
</reference>
<keyword evidence="1" id="KW-0732">Signal</keyword>
<dbReference type="PIRSF" id="PIRSF016481">
    <property type="entry name" value="Pilus_assembly_PilP"/>
    <property type="match status" value="1"/>
</dbReference>
<evidence type="ECO:0000313" key="2">
    <source>
        <dbReference type="EMBL" id="AHE99349.1"/>
    </source>
</evidence>
<evidence type="ECO:0000313" key="3">
    <source>
        <dbReference type="Proteomes" id="UP000005289"/>
    </source>
</evidence>